<dbReference type="EMBL" id="KN822963">
    <property type="protein sequence ID" value="KIO31413.1"/>
    <property type="molecule type" value="Genomic_DNA"/>
</dbReference>
<dbReference type="Proteomes" id="UP000054248">
    <property type="component" value="Unassembled WGS sequence"/>
</dbReference>
<dbReference type="SUPFAM" id="SSF51735">
    <property type="entry name" value="NAD(P)-binding Rossmann-fold domains"/>
    <property type="match status" value="1"/>
</dbReference>
<reference evidence="2" key="2">
    <citation type="submission" date="2015-01" db="EMBL/GenBank/DDBJ databases">
        <title>Evolutionary Origins and Diversification of the Mycorrhizal Mutualists.</title>
        <authorList>
            <consortium name="DOE Joint Genome Institute"/>
            <consortium name="Mycorrhizal Genomics Consortium"/>
            <person name="Kohler A."/>
            <person name="Kuo A."/>
            <person name="Nagy L.G."/>
            <person name="Floudas D."/>
            <person name="Copeland A."/>
            <person name="Barry K.W."/>
            <person name="Cichocki N."/>
            <person name="Veneault-Fourrey C."/>
            <person name="LaButti K."/>
            <person name="Lindquist E.A."/>
            <person name="Lipzen A."/>
            <person name="Lundell T."/>
            <person name="Morin E."/>
            <person name="Murat C."/>
            <person name="Riley R."/>
            <person name="Ohm R."/>
            <person name="Sun H."/>
            <person name="Tunlid A."/>
            <person name="Henrissat B."/>
            <person name="Grigoriev I.V."/>
            <person name="Hibbett D.S."/>
            <person name="Martin F."/>
        </authorList>
    </citation>
    <scope>NUCLEOTIDE SEQUENCE [LARGE SCALE GENOMIC DNA]</scope>
    <source>
        <strain evidence="2">MUT 4182</strain>
    </source>
</reference>
<evidence type="ECO:0000313" key="1">
    <source>
        <dbReference type="EMBL" id="KIO31413.1"/>
    </source>
</evidence>
<gene>
    <name evidence="1" type="ORF">M407DRAFT_67952</name>
</gene>
<keyword evidence="2" id="KW-1185">Reference proteome</keyword>
<proteinExistence type="predicted"/>
<dbReference type="InterPro" id="IPR036291">
    <property type="entry name" value="NAD(P)-bd_dom_sf"/>
</dbReference>
<dbReference type="AlphaFoldDB" id="A0A0C3LBZ1"/>
<accession>A0A0C3LBZ1</accession>
<sequence>MKVLAIGASRNIGYFAALNLLRAGNTVVFQLRNISAFNDDIDMQPFLKSGQATLVKGDALVEDDVRNAWIEANADGIPVDTVLLSVGGTPKFTLSKGFIINPPNLCTTSLLNLLSVIPHDLPKQPQIVAVTSNGVTADSHKNIPCLAKGFYSLISVPHADKLGMEKVIHWSAGWSEDSWKDGEPEAHILPQGWEARLGGRAGWLKSIVVVRPAILTDGEEAAKYKAGEGIPGLWTVSRKDVAHFISNDVLRNWSKWEGKAVSVGY</sequence>
<dbReference type="HOGENOM" id="CLU_066707_1_0_1"/>
<dbReference type="STRING" id="1051891.A0A0C3LBZ1"/>
<dbReference type="Gene3D" id="3.40.50.720">
    <property type="entry name" value="NAD(P)-binding Rossmann-like Domain"/>
    <property type="match status" value="1"/>
</dbReference>
<organism evidence="1 2">
    <name type="scientific">Tulasnella calospora MUT 4182</name>
    <dbReference type="NCBI Taxonomy" id="1051891"/>
    <lineage>
        <taxon>Eukaryota</taxon>
        <taxon>Fungi</taxon>
        <taxon>Dikarya</taxon>
        <taxon>Basidiomycota</taxon>
        <taxon>Agaricomycotina</taxon>
        <taxon>Agaricomycetes</taxon>
        <taxon>Cantharellales</taxon>
        <taxon>Tulasnellaceae</taxon>
        <taxon>Tulasnella</taxon>
    </lineage>
</organism>
<reference evidence="1 2" key="1">
    <citation type="submission" date="2014-04" db="EMBL/GenBank/DDBJ databases">
        <authorList>
            <consortium name="DOE Joint Genome Institute"/>
            <person name="Kuo A."/>
            <person name="Girlanda M."/>
            <person name="Perotto S."/>
            <person name="Kohler A."/>
            <person name="Nagy L.G."/>
            <person name="Floudas D."/>
            <person name="Copeland A."/>
            <person name="Barry K.W."/>
            <person name="Cichocki N."/>
            <person name="Veneault-Fourrey C."/>
            <person name="LaButti K."/>
            <person name="Lindquist E.A."/>
            <person name="Lipzen A."/>
            <person name="Lundell T."/>
            <person name="Morin E."/>
            <person name="Murat C."/>
            <person name="Sun H."/>
            <person name="Tunlid A."/>
            <person name="Henrissat B."/>
            <person name="Grigoriev I.V."/>
            <person name="Hibbett D.S."/>
            <person name="Martin F."/>
            <person name="Nordberg H.P."/>
            <person name="Cantor M.N."/>
            <person name="Hua S.X."/>
        </authorList>
    </citation>
    <scope>NUCLEOTIDE SEQUENCE [LARGE SCALE GENOMIC DNA]</scope>
    <source>
        <strain evidence="1 2">MUT 4182</strain>
    </source>
</reference>
<dbReference type="OrthoDB" id="63935at2759"/>
<evidence type="ECO:0008006" key="3">
    <source>
        <dbReference type="Google" id="ProtNLM"/>
    </source>
</evidence>
<name>A0A0C3LBZ1_9AGAM</name>
<protein>
    <recommendedName>
        <fullName evidence="3">NAD(P)-binding domain-containing protein</fullName>
    </recommendedName>
</protein>
<evidence type="ECO:0000313" key="2">
    <source>
        <dbReference type="Proteomes" id="UP000054248"/>
    </source>
</evidence>